<dbReference type="Proteomes" id="UP000546642">
    <property type="component" value="Unassembled WGS sequence"/>
</dbReference>
<gene>
    <name evidence="3" type="ORF">HNR23_002345</name>
</gene>
<keyword evidence="4" id="KW-1185">Reference proteome</keyword>
<accession>A0A7W9YHJ9</accession>
<dbReference type="RefSeq" id="WP_184075605.1">
    <property type="nucleotide sequence ID" value="NZ_JACHDS010000001.1"/>
</dbReference>
<dbReference type="PANTHER" id="PTHR48081:SF33">
    <property type="entry name" value="KYNURENINE FORMAMIDASE"/>
    <property type="match status" value="1"/>
</dbReference>
<protein>
    <submittedName>
        <fullName evidence="3">Acetyl esterase/lipase</fullName>
    </submittedName>
</protein>
<evidence type="ECO:0000256" key="1">
    <source>
        <dbReference type="ARBA" id="ARBA00022801"/>
    </source>
</evidence>
<dbReference type="InterPro" id="IPR050300">
    <property type="entry name" value="GDXG_lipolytic_enzyme"/>
</dbReference>
<evidence type="ECO:0000313" key="4">
    <source>
        <dbReference type="Proteomes" id="UP000546642"/>
    </source>
</evidence>
<comment type="caution">
    <text evidence="3">The sequence shown here is derived from an EMBL/GenBank/DDBJ whole genome shotgun (WGS) entry which is preliminary data.</text>
</comment>
<dbReference type="PANTHER" id="PTHR48081">
    <property type="entry name" value="AB HYDROLASE SUPERFAMILY PROTEIN C4A8.06C"/>
    <property type="match status" value="1"/>
</dbReference>
<dbReference type="AlphaFoldDB" id="A0A7W9YHJ9"/>
<dbReference type="GO" id="GO:0016787">
    <property type="term" value="F:hydrolase activity"/>
    <property type="evidence" value="ECO:0007669"/>
    <property type="project" value="UniProtKB-KW"/>
</dbReference>
<evidence type="ECO:0000259" key="2">
    <source>
        <dbReference type="Pfam" id="PF20434"/>
    </source>
</evidence>
<dbReference type="InterPro" id="IPR029058">
    <property type="entry name" value="AB_hydrolase_fold"/>
</dbReference>
<organism evidence="3 4">
    <name type="scientific">Nocardiopsis mwathae</name>
    <dbReference type="NCBI Taxonomy" id="1472723"/>
    <lineage>
        <taxon>Bacteria</taxon>
        <taxon>Bacillati</taxon>
        <taxon>Actinomycetota</taxon>
        <taxon>Actinomycetes</taxon>
        <taxon>Streptosporangiales</taxon>
        <taxon>Nocardiopsidaceae</taxon>
        <taxon>Nocardiopsis</taxon>
    </lineage>
</organism>
<reference evidence="3 4" key="1">
    <citation type="submission" date="2020-08" db="EMBL/GenBank/DDBJ databases">
        <title>Sequencing the genomes of 1000 actinobacteria strains.</title>
        <authorList>
            <person name="Klenk H.-P."/>
        </authorList>
    </citation>
    <scope>NUCLEOTIDE SEQUENCE [LARGE SCALE GENOMIC DNA]</scope>
    <source>
        <strain evidence="3 4">DSM 46659</strain>
    </source>
</reference>
<evidence type="ECO:0000313" key="3">
    <source>
        <dbReference type="EMBL" id="MBB6172285.1"/>
    </source>
</evidence>
<feature type="domain" description="BD-FAE-like" evidence="2">
    <location>
        <begin position="25"/>
        <end position="202"/>
    </location>
</feature>
<keyword evidence="1" id="KW-0378">Hydrolase</keyword>
<sequence length="244" mass="26087">MPVSATLCYGRHPSQVIHVRQPDTDADAPFPVAVLLHGGWWRDRFDTRLMEPIAADLAEAGWLVWNIEYRRTGEDGGGWPQTLDDVRAALDLLNARLHDGAEPGDAARVVGIGHSAGGHLALMAAPGSPLTQVVGLAPVTDLRTSLDEGLGEGAVADFLGPDPSPALVEDATPLKRIPVGTPQLVVHGSRDDRVPAGQSRAYVEAARGAGDRVDYVELSDADHFVVIDPSHASWRSVREWLGAR</sequence>
<dbReference type="Gene3D" id="3.40.50.1820">
    <property type="entry name" value="alpha/beta hydrolase"/>
    <property type="match status" value="1"/>
</dbReference>
<dbReference type="EMBL" id="JACHDS010000001">
    <property type="protein sequence ID" value="MBB6172285.1"/>
    <property type="molecule type" value="Genomic_DNA"/>
</dbReference>
<dbReference type="SUPFAM" id="SSF53474">
    <property type="entry name" value="alpha/beta-Hydrolases"/>
    <property type="match status" value="1"/>
</dbReference>
<proteinExistence type="predicted"/>
<dbReference type="InterPro" id="IPR049492">
    <property type="entry name" value="BD-FAE-like_dom"/>
</dbReference>
<dbReference type="Pfam" id="PF20434">
    <property type="entry name" value="BD-FAE"/>
    <property type="match status" value="1"/>
</dbReference>
<name>A0A7W9YHJ9_9ACTN</name>